<accession>H0E1L4</accession>
<name>H0E1L4_9ACTN</name>
<dbReference type="RefSeq" id="WP_007570867.1">
    <property type="nucleotide sequence ID" value="NZ_AGUD01000023.1"/>
</dbReference>
<dbReference type="InterPro" id="IPR054204">
    <property type="entry name" value="DUF6909"/>
</dbReference>
<protein>
    <submittedName>
        <fullName evidence="1">Uncharacterized protein</fullName>
    </submittedName>
</protein>
<dbReference type="EMBL" id="AGUD01000023">
    <property type="protein sequence ID" value="EHN12448.1"/>
    <property type="molecule type" value="Genomic_DNA"/>
</dbReference>
<comment type="caution">
    <text evidence="1">The sequence shown here is derived from an EMBL/GenBank/DDBJ whole genome shotgun (WGS) entry which is preliminary data.</text>
</comment>
<proteinExistence type="predicted"/>
<gene>
    <name evidence="1" type="ORF">PAI11_06760</name>
</gene>
<keyword evidence="2" id="KW-1185">Reference proteome</keyword>
<dbReference type="OrthoDB" id="9776951at2"/>
<organism evidence="1 2">
    <name type="scientific">Patulibacter medicamentivorans</name>
    <dbReference type="NCBI Taxonomy" id="1097667"/>
    <lineage>
        <taxon>Bacteria</taxon>
        <taxon>Bacillati</taxon>
        <taxon>Actinomycetota</taxon>
        <taxon>Thermoleophilia</taxon>
        <taxon>Solirubrobacterales</taxon>
        <taxon>Patulibacteraceae</taxon>
        <taxon>Patulibacter</taxon>
    </lineage>
</organism>
<sequence>MSERVANSAPTGGERAYGLSDEVEVYHRTYTTLLRSSGETRLRILEPSHRAMGSSLHPLAATEELDLGAFLYAVRRLPDEIAETRLIVLGQEPGQFADAGFDVAAWPEAEAPARRRLWRVGGPIDERILAVLVASGSDVDDLVPTLVAFQIEWNKLRARLRGSGEAEPPTDPARLAAVLGGDVDDWQRLRESWGERFDVRLRAMPGHRCDLRLRTLGASNVGYARLTRDWWRPVRDALVLDDLHERPVYFVSSNTHSLVNLVTGIARENRDALMADVEQRGPADLRNELERIRDGRSEGSLENLMYFAARSYFDARPAERLAAERAAGVLDLSPTGALRIPVQAIPLDRIAPERLDPRLGEVDAAALRASQAVVVNIDYPLGISAYNILREVAVDVARLRGVYVLGKAATLNADVGDVLISGVVHDEHTRTTYWLDNAFGVEDLQRDLRYGTGLDNQRAVTVRSTFLQNRDHLDFYYREAYTVVEMEAGPYCAAVHELSDADRHPVGEAVSLARLPLDFGVIHYASDTPYTQARTLGARGLSFFGMDATYAGSLAILRRIMRLEGALPDPPRRRPGLA</sequence>
<evidence type="ECO:0000313" key="1">
    <source>
        <dbReference type="EMBL" id="EHN12448.1"/>
    </source>
</evidence>
<reference evidence="1 2" key="1">
    <citation type="journal article" date="2013" name="Biodegradation">
        <title>Quantitative proteomic analysis of ibuprofen-degrading Patulibacter sp. strain I11.</title>
        <authorList>
            <person name="Almeida B."/>
            <person name="Kjeldal H."/>
            <person name="Lolas I."/>
            <person name="Knudsen A.D."/>
            <person name="Carvalho G."/>
            <person name="Nielsen K.L."/>
            <person name="Barreto Crespo M.T."/>
            <person name="Stensballe A."/>
            <person name="Nielsen J.L."/>
        </authorList>
    </citation>
    <scope>NUCLEOTIDE SEQUENCE [LARGE SCALE GENOMIC DNA]</scope>
    <source>
        <strain evidence="1 2">I11</strain>
    </source>
</reference>
<dbReference type="Pfam" id="PF21850">
    <property type="entry name" value="DUF6909"/>
    <property type="match status" value="1"/>
</dbReference>
<evidence type="ECO:0000313" key="2">
    <source>
        <dbReference type="Proteomes" id="UP000005143"/>
    </source>
</evidence>
<dbReference type="AlphaFoldDB" id="H0E1L4"/>
<dbReference type="Proteomes" id="UP000005143">
    <property type="component" value="Unassembled WGS sequence"/>
</dbReference>